<organism evidence="1 2">
    <name type="scientific">Bonamia ostreae</name>
    <dbReference type="NCBI Taxonomy" id="126728"/>
    <lineage>
        <taxon>Eukaryota</taxon>
        <taxon>Sar</taxon>
        <taxon>Rhizaria</taxon>
        <taxon>Endomyxa</taxon>
        <taxon>Ascetosporea</taxon>
        <taxon>Haplosporida</taxon>
        <taxon>Bonamia</taxon>
    </lineage>
</organism>
<evidence type="ECO:0000313" key="2">
    <source>
        <dbReference type="Proteomes" id="UP001439008"/>
    </source>
</evidence>
<protein>
    <submittedName>
        <fullName evidence="1">Uncharacterized protein</fullName>
    </submittedName>
</protein>
<name>A0ABV2AHZ6_9EUKA</name>
<proteinExistence type="predicted"/>
<keyword evidence="2" id="KW-1185">Reference proteome</keyword>
<sequence>MLFAALGETLKLFLRSKNFIFEFIDEAKTFSAPTSPSPHTQFFSPNILFPVVSLLQNLESHKNRFRTTLLVFSRTAKSTEFRNFDRLFSSDNKLPKFGHLLSLHAIAKFPSPSNKSLISP</sequence>
<reference evidence="1 2" key="1">
    <citation type="journal article" date="2024" name="BMC Biol.">
        <title>Comparative genomics of Ascetosporea gives new insight into the evolutionary basis for animal parasitism in Rhizaria.</title>
        <authorList>
            <person name="Hiltunen Thoren M."/>
            <person name="Onut-Brannstrom I."/>
            <person name="Alfjorden A."/>
            <person name="Peckova H."/>
            <person name="Swords F."/>
            <person name="Hooper C."/>
            <person name="Holzer A.S."/>
            <person name="Bass D."/>
            <person name="Burki F."/>
        </authorList>
    </citation>
    <scope>NUCLEOTIDE SEQUENCE [LARGE SCALE GENOMIC DNA]</scope>
    <source>
        <strain evidence="1">20-A016</strain>
    </source>
</reference>
<comment type="caution">
    <text evidence="1">The sequence shown here is derived from an EMBL/GenBank/DDBJ whole genome shotgun (WGS) entry which is preliminary data.</text>
</comment>
<dbReference type="Proteomes" id="UP001439008">
    <property type="component" value="Unassembled WGS sequence"/>
</dbReference>
<gene>
    <name evidence="1" type="ORF">MHBO_001165</name>
</gene>
<accession>A0ABV2AHZ6</accession>
<evidence type="ECO:0000313" key="1">
    <source>
        <dbReference type="EMBL" id="MES1919310.1"/>
    </source>
</evidence>
<dbReference type="EMBL" id="JBDODL010000253">
    <property type="protein sequence ID" value="MES1919310.1"/>
    <property type="molecule type" value="Genomic_DNA"/>
</dbReference>